<keyword evidence="2" id="KW-0808">Transferase</keyword>
<organism evidence="4 5">
    <name type="scientific">Prevotella nigrescens</name>
    <dbReference type="NCBI Taxonomy" id="28133"/>
    <lineage>
        <taxon>Bacteria</taxon>
        <taxon>Pseudomonadati</taxon>
        <taxon>Bacteroidota</taxon>
        <taxon>Bacteroidia</taxon>
        <taxon>Bacteroidales</taxon>
        <taxon>Prevotellaceae</taxon>
        <taxon>Prevotella</taxon>
    </lineage>
</organism>
<dbReference type="AlphaFoldDB" id="A0A9D5WUG8"/>
<dbReference type="Pfam" id="PF00535">
    <property type="entry name" value="Glycos_transf_2"/>
    <property type="match status" value="1"/>
</dbReference>
<dbReference type="PANTHER" id="PTHR22916">
    <property type="entry name" value="GLYCOSYLTRANSFERASE"/>
    <property type="match status" value="1"/>
</dbReference>
<comment type="caution">
    <text evidence="4">The sequence shown here is derived from an EMBL/GenBank/DDBJ whole genome shotgun (WGS) entry which is preliminary data.</text>
</comment>
<dbReference type="InterPro" id="IPR029044">
    <property type="entry name" value="Nucleotide-diphossugar_trans"/>
</dbReference>
<dbReference type="CDD" id="cd00761">
    <property type="entry name" value="Glyco_tranf_GTA_type"/>
    <property type="match status" value="1"/>
</dbReference>
<accession>A0A9D5WUG8</accession>
<dbReference type="GO" id="GO:0016758">
    <property type="term" value="F:hexosyltransferase activity"/>
    <property type="evidence" value="ECO:0007669"/>
    <property type="project" value="UniProtKB-ARBA"/>
</dbReference>
<proteinExistence type="predicted"/>
<evidence type="ECO:0000313" key="4">
    <source>
        <dbReference type="EMBL" id="MBF1446033.1"/>
    </source>
</evidence>
<evidence type="ECO:0000256" key="1">
    <source>
        <dbReference type="ARBA" id="ARBA00022676"/>
    </source>
</evidence>
<gene>
    <name evidence="4" type="ORF">HXN55_01410</name>
</gene>
<dbReference type="Proteomes" id="UP000787419">
    <property type="component" value="Unassembled WGS sequence"/>
</dbReference>
<reference evidence="4" key="1">
    <citation type="submission" date="2020-04" db="EMBL/GenBank/DDBJ databases">
        <title>Deep metagenomics examines the oral microbiome during advanced dental caries in children, revealing novel taxa and co-occurrences with host molecules.</title>
        <authorList>
            <person name="Baker J.L."/>
            <person name="Morton J.T."/>
            <person name="Dinis M."/>
            <person name="Alvarez R."/>
            <person name="Tran N.C."/>
            <person name="Knight R."/>
            <person name="Edlund A."/>
        </authorList>
    </citation>
    <scope>NUCLEOTIDE SEQUENCE</scope>
    <source>
        <strain evidence="4">JCVI_32_bin.50</strain>
    </source>
</reference>
<dbReference type="PANTHER" id="PTHR22916:SF51">
    <property type="entry name" value="GLYCOSYLTRANSFERASE EPSH-RELATED"/>
    <property type="match status" value="1"/>
</dbReference>
<keyword evidence="1" id="KW-0328">Glycosyltransferase</keyword>
<evidence type="ECO:0000256" key="2">
    <source>
        <dbReference type="ARBA" id="ARBA00022679"/>
    </source>
</evidence>
<dbReference type="InterPro" id="IPR001173">
    <property type="entry name" value="Glyco_trans_2-like"/>
</dbReference>
<evidence type="ECO:0000259" key="3">
    <source>
        <dbReference type="Pfam" id="PF00535"/>
    </source>
</evidence>
<dbReference type="EMBL" id="JABZTM010000008">
    <property type="protein sequence ID" value="MBF1446033.1"/>
    <property type="molecule type" value="Genomic_DNA"/>
</dbReference>
<sequence length="322" mass="37200">MCRNCIFSFIIPLYNAEEYIAKCIDSIILSDLKIGEYEIIIVDDGSEDKGADIVFSYCKSYPFVQYIEQANQGSSVARNAGIEKATGDYIWFVDSDDYLDSALLGKIKNDIIENHFPDIFAIQLKLIDGKTTRIECLQQKVRHNVVLKGRDAILNGYQPSSACAIICKKDFIKKHQLRFYVGISHQDVEFSMRAVALAKNIYFSDYQAYIYIKHNGSVSKPKTVEKQYFYTIGDMYVALSHQKFIETLEDKELQDYILKWSNNILFNLVLSIKRSKNPLIDKNFRKKVLNDMRNHGVFPLQGPFTSWKIWGLSKLLNLRYII</sequence>
<evidence type="ECO:0000313" key="5">
    <source>
        <dbReference type="Proteomes" id="UP000787419"/>
    </source>
</evidence>
<feature type="domain" description="Glycosyltransferase 2-like" evidence="3">
    <location>
        <begin position="8"/>
        <end position="132"/>
    </location>
</feature>
<name>A0A9D5WUG8_9BACT</name>
<protein>
    <submittedName>
        <fullName evidence="4">Glycosyltransferase</fullName>
    </submittedName>
</protein>
<dbReference type="Gene3D" id="3.90.550.10">
    <property type="entry name" value="Spore Coat Polysaccharide Biosynthesis Protein SpsA, Chain A"/>
    <property type="match status" value="1"/>
</dbReference>
<dbReference type="SUPFAM" id="SSF53448">
    <property type="entry name" value="Nucleotide-diphospho-sugar transferases"/>
    <property type="match status" value="1"/>
</dbReference>